<dbReference type="Pfam" id="PF13920">
    <property type="entry name" value="zf-C3HC4_3"/>
    <property type="match status" value="1"/>
</dbReference>
<evidence type="ECO:0000259" key="6">
    <source>
        <dbReference type="PROSITE" id="PS50089"/>
    </source>
</evidence>
<dbReference type="AlphaFoldDB" id="A0AAN8ZF90"/>
<dbReference type="Gene3D" id="3.30.40.10">
    <property type="entry name" value="Zinc/RING finger domain, C3HC4 (zinc finger)"/>
    <property type="match status" value="1"/>
</dbReference>
<dbReference type="InterPro" id="IPR013083">
    <property type="entry name" value="Znf_RING/FYVE/PHD"/>
</dbReference>
<dbReference type="PROSITE" id="PS50089">
    <property type="entry name" value="ZF_RING_2"/>
    <property type="match status" value="1"/>
</dbReference>
<dbReference type="CDD" id="cd16649">
    <property type="entry name" value="mRING-HC-C3HC5_CGRF1-like"/>
    <property type="match status" value="1"/>
</dbReference>
<organism evidence="7 8">
    <name type="scientific">Dillenia turbinata</name>
    <dbReference type="NCBI Taxonomy" id="194707"/>
    <lineage>
        <taxon>Eukaryota</taxon>
        <taxon>Viridiplantae</taxon>
        <taxon>Streptophyta</taxon>
        <taxon>Embryophyta</taxon>
        <taxon>Tracheophyta</taxon>
        <taxon>Spermatophyta</taxon>
        <taxon>Magnoliopsida</taxon>
        <taxon>eudicotyledons</taxon>
        <taxon>Gunneridae</taxon>
        <taxon>Pentapetalae</taxon>
        <taxon>Dilleniales</taxon>
        <taxon>Dilleniaceae</taxon>
        <taxon>Dillenia</taxon>
    </lineage>
</organism>
<accession>A0AAN8ZF90</accession>
<feature type="domain" description="RING-type" evidence="6">
    <location>
        <begin position="288"/>
        <end position="323"/>
    </location>
</feature>
<keyword evidence="8" id="KW-1185">Reference proteome</keyword>
<dbReference type="InterPro" id="IPR001841">
    <property type="entry name" value="Znf_RING"/>
</dbReference>
<dbReference type="FunFam" id="3.30.40.10:FF:000239">
    <property type="entry name" value="probable BOI-related E3 ubiquitin-protein ligase 2"/>
    <property type="match status" value="1"/>
</dbReference>
<keyword evidence="3" id="KW-0862">Zinc</keyword>
<sequence length="334" mass="38028">MAMPYHRHLQQQSKQHFRNLFDVDGQISQQLATISAPNFADQSHPPYVPPFHVAGLAPGTVADLERNDGGEGGSDLMWNYGLEPKKKRLKEQDFLDNNSQLYSVDFLQPRSVSTGLGLSLDNSRMASTGDSPFLAFLGDDVDEELQRQDLEIDRFLRVQGDRLRQVILDKVQASQLHTILTLEEKVVQKLHEKEAEVETVNKRNVELEEQMEQLAYEAGFWQERAKYNENMINALKVSLQQIYAQSKDSKEGCGDSEVDDTASCCNGRAFDFHILRRENNDMKELMTCKVCRVNEVCMLLLPCKHLCLCKACESKLSICPLCHSSKFISMEVYM</sequence>
<gene>
    <name evidence="7" type="ORF">RJ641_032177</name>
</gene>
<evidence type="ECO:0000256" key="5">
    <source>
        <dbReference type="SAM" id="Coils"/>
    </source>
</evidence>
<keyword evidence="1" id="KW-0479">Metal-binding</keyword>
<evidence type="ECO:0000256" key="3">
    <source>
        <dbReference type="ARBA" id="ARBA00022833"/>
    </source>
</evidence>
<dbReference type="GO" id="GO:0004842">
    <property type="term" value="F:ubiquitin-protein transferase activity"/>
    <property type="evidence" value="ECO:0007669"/>
    <property type="project" value="TreeGrafter"/>
</dbReference>
<evidence type="ECO:0000256" key="1">
    <source>
        <dbReference type="ARBA" id="ARBA00022723"/>
    </source>
</evidence>
<evidence type="ECO:0000256" key="4">
    <source>
        <dbReference type="PROSITE-ProRule" id="PRU00175"/>
    </source>
</evidence>
<dbReference type="PIRSF" id="PIRSF036836">
    <property type="entry name" value="RNase_bind_SBP1"/>
    <property type="match status" value="1"/>
</dbReference>
<dbReference type="PANTHER" id="PTHR42647:SF10">
    <property type="entry name" value="F2G19.2"/>
    <property type="match status" value="1"/>
</dbReference>
<feature type="coiled-coil region" evidence="5">
    <location>
        <begin position="190"/>
        <end position="224"/>
    </location>
</feature>
<keyword evidence="2 4" id="KW-0863">Zinc-finger</keyword>
<comment type="caution">
    <text evidence="7">The sequence shown here is derived from an EMBL/GenBank/DDBJ whole genome shotgun (WGS) entry which is preliminary data.</text>
</comment>
<dbReference type="Proteomes" id="UP001370490">
    <property type="component" value="Unassembled WGS sequence"/>
</dbReference>
<name>A0AAN8ZF90_9MAGN</name>
<evidence type="ECO:0000256" key="2">
    <source>
        <dbReference type="ARBA" id="ARBA00022771"/>
    </source>
</evidence>
<evidence type="ECO:0000313" key="8">
    <source>
        <dbReference type="Proteomes" id="UP001370490"/>
    </source>
</evidence>
<evidence type="ECO:0000313" key="7">
    <source>
        <dbReference type="EMBL" id="KAK6938669.1"/>
    </source>
</evidence>
<protein>
    <recommendedName>
        <fullName evidence="6">RING-type domain-containing protein</fullName>
    </recommendedName>
</protein>
<dbReference type="PANTHER" id="PTHR42647">
    <property type="entry name" value="SBP (S-RIBONUCLEASE BINDING PROTEIN) FAMILY PROTEIN"/>
    <property type="match status" value="1"/>
</dbReference>
<dbReference type="GO" id="GO:0008270">
    <property type="term" value="F:zinc ion binding"/>
    <property type="evidence" value="ECO:0007669"/>
    <property type="project" value="UniProtKB-KW"/>
</dbReference>
<keyword evidence="5" id="KW-0175">Coiled coil</keyword>
<dbReference type="EMBL" id="JBAMMX010000006">
    <property type="protein sequence ID" value="KAK6938669.1"/>
    <property type="molecule type" value="Genomic_DNA"/>
</dbReference>
<reference evidence="7 8" key="1">
    <citation type="submission" date="2023-12" db="EMBL/GenBank/DDBJ databases">
        <title>A high-quality genome assembly for Dillenia turbinata (Dilleniales).</title>
        <authorList>
            <person name="Chanderbali A."/>
        </authorList>
    </citation>
    <scope>NUCLEOTIDE SEQUENCE [LARGE SCALE GENOMIC DNA]</scope>
    <source>
        <strain evidence="7">LSX21</strain>
        <tissue evidence="7">Leaf</tissue>
    </source>
</reference>
<proteinExistence type="predicted"/>